<evidence type="ECO:0000259" key="7">
    <source>
        <dbReference type="PROSITE" id="PS50192"/>
    </source>
</evidence>
<dbReference type="InterPro" id="IPR000727">
    <property type="entry name" value="T_SNARE_dom"/>
</dbReference>
<dbReference type="PANTHER" id="PTHR12791">
    <property type="entry name" value="GOLGI SNARE BET1-RELATED"/>
    <property type="match status" value="1"/>
</dbReference>
<dbReference type="PROSITE" id="PS50192">
    <property type="entry name" value="T_SNARE"/>
    <property type="match status" value="1"/>
</dbReference>
<dbReference type="PhylomeDB" id="B4MY02"/>
<dbReference type="KEGG" id="dwi:6643171"/>
<dbReference type="Proteomes" id="UP000007798">
    <property type="component" value="Unassembled WGS sequence"/>
</dbReference>
<sequence length="239" mass="27420">MALVDHDSWDIEYEGCQRLHHQLMVQLHQRQQLQTESTHIQDPKYTQLTSSIQSGLEQLKKDVQHLRVVLENAVTWETSTKEELQQRRIDLDKINSQLKEITNKFSQSTRADGAAAASSSASSIWQEEASSGLHSIERAPADMASFKLRKEQMLAEQERGLDSLSNTLSRQRLLVERLGNEVDDHNVILDNMANTMDRVEYGVQRETQSISQVNRRDSTWGYWLIIICLFVAIIVVVFV</sequence>
<dbReference type="eggNOG" id="KOG3202">
    <property type="taxonomic scope" value="Eukaryota"/>
</dbReference>
<dbReference type="InParanoid" id="B4MY02"/>
<evidence type="ECO:0000256" key="6">
    <source>
        <dbReference type="SAM" id="Phobius"/>
    </source>
</evidence>
<dbReference type="Gene3D" id="1.20.5.110">
    <property type="match status" value="1"/>
</dbReference>
<dbReference type="Pfam" id="PF05739">
    <property type="entry name" value="SNARE"/>
    <property type="match status" value="1"/>
</dbReference>
<accession>B4MY02</accession>
<dbReference type="HOGENOM" id="CLU_099972_0_0_1"/>
<keyword evidence="3 6" id="KW-0812">Transmembrane</keyword>
<protein>
    <recommendedName>
        <fullName evidence="7">t-SNARE coiled-coil homology domain-containing protein</fullName>
    </recommendedName>
</protein>
<dbReference type="OrthoDB" id="428895at2759"/>
<dbReference type="SUPFAM" id="SSF58038">
    <property type="entry name" value="SNARE fusion complex"/>
    <property type="match status" value="1"/>
</dbReference>
<dbReference type="EMBL" id="CH963876">
    <property type="protein sequence ID" value="EDW76991.1"/>
    <property type="molecule type" value="Genomic_DNA"/>
</dbReference>
<keyword evidence="4 6" id="KW-1133">Transmembrane helix</keyword>
<evidence type="ECO:0000256" key="3">
    <source>
        <dbReference type="ARBA" id="ARBA00022692"/>
    </source>
</evidence>
<dbReference type="GO" id="GO:0016020">
    <property type="term" value="C:membrane"/>
    <property type="evidence" value="ECO:0007669"/>
    <property type="project" value="UniProtKB-SubCell"/>
</dbReference>
<evidence type="ECO:0000313" key="8">
    <source>
        <dbReference type="EMBL" id="EDW76991.1"/>
    </source>
</evidence>
<evidence type="ECO:0000256" key="5">
    <source>
        <dbReference type="ARBA" id="ARBA00023136"/>
    </source>
</evidence>
<organism evidence="8 9">
    <name type="scientific">Drosophila willistoni</name>
    <name type="common">Fruit fly</name>
    <dbReference type="NCBI Taxonomy" id="7260"/>
    <lineage>
        <taxon>Eukaryota</taxon>
        <taxon>Metazoa</taxon>
        <taxon>Ecdysozoa</taxon>
        <taxon>Arthropoda</taxon>
        <taxon>Hexapoda</taxon>
        <taxon>Insecta</taxon>
        <taxon>Pterygota</taxon>
        <taxon>Neoptera</taxon>
        <taxon>Endopterygota</taxon>
        <taxon>Diptera</taxon>
        <taxon>Brachycera</taxon>
        <taxon>Muscomorpha</taxon>
        <taxon>Ephydroidea</taxon>
        <taxon>Drosophilidae</taxon>
        <taxon>Drosophila</taxon>
        <taxon>Sophophora</taxon>
    </lineage>
</organism>
<comment type="subcellular location">
    <subcellularLocation>
        <location evidence="1">Membrane</location>
        <topology evidence="1">Single-pass membrane protein</topology>
    </subcellularLocation>
</comment>
<dbReference type="STRING" id="7260.B4MY02"/>
<proteinExistence type="predicted"/>
<dbReference type="AlphaFoldDB" id="B4MY02"/>
<keyword evidence="5 6" id="KW-0472">Membrane</keyword>
<evidence type="ECO:0000313" key="9">
    <source>
        <dbReference type="Proteomes" id="UP000007798"/>
    </source>
</evidence>
<evidence type="ECO:0000256" key="2">
    <source>
        <dbReference type="ARBA" id="ARBA00022448"/>
    </source>
</evidence>
<gene>
    <name evidence="8" type="primary">Dwil\GK11384</name>
    <name evidence="8" type="ORF">Dwil_GK11384</name>
</gene>
<name>B4MY02_DROWI</name>
<evidence type="ECO:0000256" key="1">
    <source>
        <dbReference type="ARBA" id="ARBA00004167"/>
    </source>
</evidence>
<dbReference type="SMR" id="B4MY02"/>
<evidence type="ECO:0000256" key="4">
    <source>
        <dbReference type="ARBA" id="ARBA00022989"/>
    </source>
</evidence>
<dbReference type="FunCoup" id="B4MY02">
    <property type="interactions" value="709"/>
</dbReference>
<dbReference type="GO" id="GO:0005794">
    <property type="term" value="C:Golgi apparatus"/>
    <property type="evidence" value="ECO:0007669"/>
    <property type="project" value="UniProtKB-ARBA"/>
</dbReference>
<feature type="domain" description="T-SNARE coiled-coil homology" evidence="7">
    <location>
        <begin position="151"/>
        <end position="213"/>
    </location>
</feature>
<feature type="transmembrane region" description="Helical" evidence="6">
    <location>
        <begin position="220"/>
        <end position="238"/>
    </location>
</feature>
<reference evidence="8 9" key="1">
    <citation type="journal article" date="2007" name="Nature">
        <title>Evolution of genes and genomes on the Drosophila phylogeny.</title>
        <authorList>
            <consortium name="Drosophila 12 Genomes Consortium"/>
            <person name="Clark A.G."/>
            <person name="Eisen M.B."/>
            <person name="Smith D.R."/>
            <person name="Bergman C.M."/>
            <person name="Oliver B."/>
            <person name="Markow T.A."/>
            <person name="Kaufman T.C."/>
            <person name="Kellis M."/>
            <person name="Gelbart W."/>
            <person name="Iyer V.N."/>
            <person name="Pollard D.A."/>
            <person name="Sackton T.B."/>
            <person name="Larracuente A.M."/>
            <person name="Singh N.D."/>
            <person name="Abad J.P."/>
            <person name="Abt D.N."/>
            <person name="Adryan B."/>
            <person name="Aguade M."/>
            <person name="Akashi H."/>
            <person name="Anderson W.W."/>
            <person name="Aquadro C.F."/>
            <person name="Ardell D.H."/>
            <person name="Arguello R."/>
            <person name="Artieri C.G."/>
            <person name="Barbash D.A."/>
            <person name="Barker D."/>
            <person name="Barsanti P."/>
            <person name="Batterham P."/>
            <person name="Batzoglou S."/>
            <person name="Begun D."/>
            <person name="Bhutkar A."/>
            <person name="Blanco E."/>
            <person name="Bosak S.A."/>
            <person name="Bradley R.K."/>
            <person name="Brand A.D."/>
            <person name="Brent M.R."/>
            <person name="Brooks A.N."/>
            <person name="Brown R.H."/>
            <person name="Butlin R.K."/>
            <person name="Caggese C."/>
            <person name="Calvi B.R."/>
            <person name="Bernardo de Carvalho A."/>
            <person name="Caspi A."/>
            <person name="Castrezana S."/>
            <person name="Celniker S.E."/>
            <person name="Chang J.L."/>
            <person name="Chapple C."/>
            <person name="Chatterji S."/>
            <person name="Chinwalla A."/>
            <person name="Civetta A."/>
            <person name="Clifton S.W."/>
            <person name="Comeron J.M."/>
            <person name="Costello J.C."/>
            <person name="Coyne J.A."/>
            <person name="Daub J."/>
            <person name="David R.G."/>
            <person name="Delcher A.L."/>
            <person name="Delehaunty K."/>
            <person name="Do C.B."/>
            <person name="Ebling H."/>
            <person name="Edwards K."/>
            <person name="Eickbush T."/>
            <person name="Evans J.D."/>
            <person name="Filipski A."/>
            <person name="Findeiss S."/>
            <person name="Freyhult E."/>
            <person name="Fulton L."/>
            <person name="Fulton R."/>
            <person name="Garcia A.C."/>
            <person name="Gardiner A."/>
            <person name="Garfield D.A."/>
            <person name="Garvin B.E."/>
            <person name="Gibson G."/>
            <person name="Gilbert D."/>
            <person name="Gnerre S."/>
            <person name="Godfrey J."/>
            <person name="Good R."/>
            <person name="Gotea V."/>
            <person name="Gravely B."/>
            <person name="Greenberg A.J."/>
            <person name="Griffiths-Jones S."/>
            <person name="Gross S."/>
            <person name="Guigo R."/>
            <person name="Gustafson E.A."/>
            <person name="Haerty W."/>
            <person name="Hahn M.W."/>
            <person name="Halligan D.L."/>
            <person name="Halpern A.L."/>
            <person name="Halter G.M."/>
            <person name="Han M.V."/>
            <person name="Heger A."/>
            <person name="Hillier L."/>
            <person name="Hinrichs A.S."/>
            <person name="Holmes I."/>
            <person name="Hoskins R.A."/>
            <person name="Hubisz M.J."/>
            <person name="Hultmark D."/>
            <person name="Huntley M.A."/>
            <person name="Jaffe D.B."/>
            <person name="Jagadeeshan S."/>
            <person name="Jeck W.R."/>
            <person name="Johnson J."/>
            <person name="Jones C.D."/>
            <person name="Jordan W.C."/>
            <person name="Karpen G.H."/>
            <person name="Kataoka E."/>
            <person name="Keightley P.D."/>
            <person name="Kheradpour P."/>
            <person name="Kirkness E.F."/>
            <person name="Koerich L.B."/>
            <person name="Kristiansen K."/>
            <person name="Kudrna D."/>
            <person name="Kulathinal R.J."/>
            <person name="Kumar S."/>
            <person name="Kwok R."/>
            <person name="Lander E."/>
            <person name="Langley C.H."/>
            <person name="Lapoint R."/>
            <person name="Lazzaro B.P."/>
            <person name="Lee S.J."/>
            <person name="Levesque L."/>
            <person name="Li R."/>
            <person name="Lin C.F."/>
            <person name="Lin M.F."/>
            <person name="Lindblad-Toh K."/>
            <person name="Llopart A."/>
            <person name="Long M."/>
            <person name="Low L."/>
            <person name="Lozovsky E."/>
            <person name="Lu J."/>
            <person name="Luo M."/>
            <person name="Machado C.A."/>
            <person name="Makalowski W."/>
            <person name="Marzo M."/>
            <person name="Matsuda M."/>
            <person name="Matzkin L."/>
            <person name="McAllister B."/>
            <person name="McBride C.S."/>
            <person name="McKernan B."/>
            <person name="McKernan K."/>
            <person name="Mendez-Lago M."/>
            <person name="Minx P."/>
            <person name="Mollenhauer M.U."/>
            <person name="Montooth K."/>
            <person name="Mount S.M."/>
            <person name="Mu X."/>
            <person name="Myers E."/>
            <person name="Negre B."/>
            <person name="Newfeld S."/>
            <person name="Nielsen R."/>
            <person name="Noor M.A."/>
            <person name="O'Grady P."/>
            <person name="Pachter L."/>
            <person name="Papaceit M."/>
            <person name="Parisi M.J."/>
            <person name="Parisi M."/>
            <person name="Parts L."/>
            <person name="Pedersen J.S."/>
            <person name="Pesole G."/>
            <person name="Phillippy A.M."/>
            <person name="Ponting C.P."/>
            <person name="Pop M."/>
            <person name="Porcelli D."/>
            <person name="Powell J.R."/>
            <person name="Prohaska S."/>
            <person name="Pruitt K."/>
            <person name="Puig M."/>
            <person name="Quesneville H."/>
            <person name="Ram K.R."/>
            <person name="Rand D."/>
            <person name="Rasmussen M.D."/>
            <person name="Reed L.K."/>
            <person name="Reenan R."/>
            <person name="Reily A."/>
            <person name="Remington K.A."/>
            <person name="Rieger T.T."/>
            <person name="Ritchie M.G."/>
            <person name="Robin C."/>
            <person name="Rogers Y.H."/>
            <person name="Rohde C."/>
            <person name="Rozas J."/>
            <person name="Rubenfield M.J."/>
            <person name="Ruiz A."/>
            <person name="Russo S."/>
            <person name="Salzberg S.L."/>
            <person name="Sanchez-Gracia A."/>
            <person name="Saranga D.J."/>
            <person name="Sato H."/>
            <person name="Schaeffer S.W."/>
            <person name="Schatz M.C."/>
            <person name="Schlenke T."/>
            <person name="Schwartz R."/>
            <person name="Segarra C."/>
            <person name="Singh R.S."/>
            <person name="Sirot L."/>
            <person name="Sirota M."/>
            <person name="Sisneros N.B."/>
            <person name="Smith C.D."/>
            <person name="Smith T.F."/>
            <person name="Spieth J."/>
            <person name="Stage D.E."/>
            <person name="Stark A."/>
            <person name="Stephan W."/>
            <person name="Strausberg R.L."/>
            <person name="Strempel S."/>
            <person name="Sturgill D."/>
            <person name="Sutton G."/>
            <person name="Sutton G.G."/>
            <person name="Tao W."/>
            <person name="Teichmann S."/>
            <person name="Tobari Y.N."/>
            <person name="Tomimura Y."/>
            <person name="Tsolas J.M."/>
            <person name="Valente V.L."/>
            <person name="Venter E."/>
            <person name="Venter J.C."/>
            <person name="Vicario S."/>
            <person name="Vieira F.G."/>
            <person name="Vilella A.J."/>
            <person name="Villasante A."/>
            <person name="Walenz B."/>
            <person name="Wang J."/>
            <person name="Wasserman M."/>
            <person name="Watts T."/>
            <person name="Wilson D."/>
            <person name="Wilson R.K."/>
            <person name="Wing R.A."/>
            <person name="Wolfner M.F."/>
            <person name="Wong A."/>
            <person name="Wong G.K."/>
            <person name="Wu C.I."/>
            <person name="Wu G."/>
            <person name="Yamamoto D."/>
            <person name="Yang H.P."/>
            <person name="Yang S.P."/>
            <person name="Yorke J.A."/>
            <person name="Yoshida K."/>
            <person name="Zdobnov E."/>
            <person name="Zhang P."/>
            <person name="Zhang Y."/>
            <person name="Zimin A.V."/>
            <person name="Baldwin J."/>
            <person name="Abdouelleil A."/>
            <person name="Abdulkadir J."/>
            <person name="Abebe A."/>
            <person name="Abera B."/>
            <person name="Abreu J."/>
            <person name="Acer S.C."/>
            <person name="Aftuck L."/>
            <person name="Alexander A."/>
            <person name="An P."/>
            <person name="Anderson E."/>
            <person name="Anderson S."/>
            <person name="Arachi H."/>
            <person name="Azer M."/>
            <person name="Bachantsang P."/>
            <person name="Barry A."/>
            <person name="Bayul T."/>
            <person name="Berlin A."/>
            <person name="Bessette D."/>
            <person name="Bloom T."/>
            <person name="Blye J."/>
            <person name="Boguslavskiy L."/>
            <person name="Bonnet C."/>
            <person name="Boukhgalter B."/>
            <person name="Bourzgui I."/>
            <person name="Brown A."/>
            <person name="Cahill P."/>
            <person name="Channer S."/>
            <person name="Cheshatsang Y."/>
            <person name="Chuda L."/>
            <person name="Citroen M."/>
            <person name="Collymore A."/>
            <person name="Cooke P."/>
            <person name="Costello M."/>
            <person name="D'Aco K."/>
            <person name="Daza R."/>
            <person name="De Haan G."/>
            <person name="DeGray S."/>
            <person name="DeMaso C."/>
            <person name="Dhargay N."/>
            <person name="Dooley K."/>
            <person name="Dooley E."/>
            <person name="Doricent M."/>
            <person name="Dorje P."/>
            <person name="Dorjee K."/>
            <person name="Dupes A."/>
            <person name="Elong R."/>
            <person name="Falk J."/>
            <person name="Farina A."/>
            <person name="Faro S."/>
            <person name="Ferguson D."/>
            <person name="Fisher S."/>
            <person name="Foley C.D."/>
            <person name="Franke A."/>
            <person name="Friedrich D."/>
            <person name="Gadbois L."/>
            <person name="Gearin G."/>
            <person name="Gearin C.R."/>
            <person name="Giannoukos G."/>
            <person name="Goode T."/>
            <person name="Graham J."/>
            <person name="Grandbois E."/>
            <person name="Grewal S."/>
            <person name="Gyaltsen K."/>
            <person name="Hafez N."/>
            <person name="Hagos B."/>
            <person name="Hall J."/>
            <person name="Henson C."/>
            <person name="Hollinger A."/>
            <person name="Honan T."/>
            <person name="Huard M.D."/>
            <person name="Hughes L."/>
            <person name="Hurhula B."/>
            <person name="Husby M.E."/>
            <person name="Kamat A."/>
            <person name="Kanga B."/>
            <person name="Kashin S."/>
            <person name="Khazanovich D."/>
            <person name="Kisner P."/>
            <person name="Lance K."/>
            <person name="Lara M."/>
            <person name="Lee W."/>
            <person name="Lennon N."/>
            <person name="Letendre F."/>
            <person name="LeVine R."/>
            <person name="Lipovsky A."/>
            <person name="Liu X."/>
            <person name="Liu J."/>
            <person name="Liu S."/>
            <person name="Lokyitsang T."/>
            <person name="Lokyitsang Y."/>
            <person name="Lubonja R."/>
            <person name="Lui A."/>
            <person name="MacDonald P."/>
            <person name="Magnisalis V."/>
            <person name="Maru K."/>
            <person name="Matthews C."/>
            <person name="McCusker W."/>
            <person name="McDonough S."/>
            <person name="Mehta T."/>
            <person name="Meldrim J."/>
            <person name="Meneus L."/>
            <person name="Mihai O."/>
            <person name="Mihalev A."/>
            <person name="Mihova T."/>
            <person name="Mittelman R."/>
            <person name="Mlenga V."/>
            <person name="Montmayeur A."/>
            <person name="Mulrain L."/>
            <person name="Navidi A."/>
            <person name="Naylor J."/>
            <person name="Negash T."/>
            <person name="Nguyen T."/>
            <person name="Nguyen N."/>
            <person name="Nicol R."/>
            <person name="Norbu C."/>
            <person name="Norbu N."/>
            <person name="Novod N."/>
            <person name="O'Neill B."/>
            <person name="Osman S."/>
            <person name="Markiewicz E."/>
            <person name="Oyono O.L."/>
            <person name="Patti C."/>
            <person name="Phunkhang P."/>
            <person name="Pierre F."/>
            <person name="Priest M."/>
            <person name="Raghuraman S."/>
            <person name="Rege F."/>
            <person name="Reyes R."/>
            <person name="Rise C."/>
            <person name="Rogov P."/>
            <person name="Ross K."/>
            <person name="Ryan E."/>
            <person name="Settipalli S."/>
            <person name="Shea T."/>
            <person name="Sherpa N."/>
            <person name="Shi L."/>
            <person name="Shih D."/>
            <person name="Sparrow T."/>
            <person name="Spaulding J."/>
            <person name="Stalker J."/>
            <person name="Stange-Thomann N."/>
            <person name="Stavropoulos S."/>
            <person name="Stone C."/>
            <person name="Strader C."/>
            <person name="Tesfaye S."/>
            <person name="Thomson T."/>
            <person name="Thoulutsang Y."/>
            <person name="Thoulutsang D."/>
            <person name="Topham K."/>
            <person name="Topping I."/>
            <person name="Tsamla T."/>
            <person name="Vassiliev H."/>
            <person name="Vo A."/>
            <person name="Wangchuk T."/>
            <person name="Wangdi T."/>
            <person name="Weiand M."/>
            <person name="Wilkinson J."/>
            <person name="Wilson A."/>
            <person name="Yadav S."/>
            <person name="Young G."/>
            <person name="Yu Q."/>
            <person name="Zembek L."/>
            <person name="Zhong D."/>
            <person name="Zimmer A."/>
            <person name="Zwirko Z."/>
            <person name="Jaffe D.B."/>
            <person name="Alvarez P."/>
            <person name="Brockman W."/>
            <person name="Butler J."/>
            <person name="Chin C."/>
            <person name="Gnerre S."/>
            <person name="Grabherr M."/>
            <person name="Kleber M."/>
            <person name="Mauceli E."/>
            <person name="MacCallum I."/>
        </authorList>
    </citation>
    <scope>NUCLEOTIDE SEQUENCE [LARGE SCALE GENOMIC DNA]</scope>
    <source>
        <strain evidence="9">Tucson 14030-0811.24</strain>
    </source>
</reference>
<keyword evidence="9" id="KW-1185">Reference proteome</keyword>
<dbReference type="OMA" id="SAWQDQD"/>
<keyword evidence="2" id="KW-0813">Transport</keyword>